<name>A0A1H0Z9X1_9LACT</name>
<dbReference type="InterPro" id="IPR046257">
    <property type="entry name" value="DUF6290"/>
</dbReference>
<evidence type="ECO:0000313" key="2">
    <source>
        <dbReference type="Proteomes" id="UP000199481"/>
    </source>
</evidence>
<proteinExistence type="predicted"/>
<keyword evidence="2" id="KW-1185">Reference proteome</keyword>
<dbReference type="Proteomes" id="UP000199481">
    <property type="component" value="Unassembled WGS sequence"/>
</dbReference>
<dbReference type="NCBIfam" id="NF046040">
    <property type="entry name" value="RelB_antitoxin"/>
    <property type="match status" value="1"/>
</dbReference>
<accession>A0A1H0Z9X1</accession>
<organism evidence="1 2">
    <name type="scientific">Carnobacterium viridans</name>
    <dbReference type="NCBI Taxonomy" id="174587"/>
    <lineage>
        <taxon>Bacteria</taxon>
        <taxon>Bacillati</taxon>
        <taxon>Bacillota</taxon>
        <taxon>Bacilli</taxon>
        <taxon>Lactobacillales</taxon>
        <taxon>Carnobacteriaceae</taxon>
        <taxon>Carnobacterium</taxon>
    </lineage>
</organism>
<gene>
    <name evidence="1" type="ORF">SAMN04487752_1396</name>
</gene>
<sequence>MTVVSLRIDDHEDKLIKEYAKANNISVSTLFRNAVLEKIEDEIDLGLYNQAMSEHKENPRSISFEDMLKELAD</sequence>
<dbReference type="AlphaFoldDB" id="A0A1H0Z9X1"/>
<dbReference type="RefSeq" id="WP_035020339.1">
    <property type="nucleotide sequence ID" value="NZ_CP084916.1"/>
</dbReference>
<dbReference type="Pfam" id="PF19807">
    <property type="entry name" value="DUF6290"/>
    <property type="match status" value="1"/>
</dbReference>
<evidence type="ECO:0000313" key="1">
    <source>
        <dbReference type="EMBL" id="SDQ24164.1"/>
    </source>
</evidence>
<protein>
    <submittedName>
        <fullName evidence="1">Ribbon-helix-helix protein, copG family</fullName>
    </submittedName>
</protein>
<reference evidence="2" key="1">
    <citation type="submission" date="2016-10" db="EMBL/GenBank/DDBJ databases">
        <authorList>
            <person name="Varghese N."/>
            <person name="Submissions S."/>
        </authorList>
    </citation>
    <scope>NUCLEOTIDE SEQUENCE [LARGE SCALE GENOMIC DNA]</scope>
    <source>
        <strain evidence="2">MPL-11</strain>
    </source>
</reference>
<dbReference type="EMBL" id="FNJW01000008">
    <property type="protein sequence ID" value="SDQ24164.1"/>
    <property type="molecule type" value="Genomic_DNA"/>
</dbReference>
<dbReference type="OrthoDB" id="1691100at2"/>